<dbReference type="Gene3D" id="1.10.10.60">
    <property type="entry name" value="Homeodomain-like"/>
    <property type="match status" value="1"/>
</dbReference>
<dbReference type="Proteomes" id="UP000515406">
    <property type="component" value="Chromosome"/>
</dbReference>
<proteinExistence type="predicted"/>
<dbReference type="InterPro" id="IPR002818">
    <property type="entry name" value="DJ-1/PfpI"/>
</dbReference>
<dbReference type="InterPro" id="IPR052158">
    <property type="entry name" value="INH-QAR"/>
</dbReference>
<keyword evidence="1" id="KW-0805">Transcription regulation</keyword>
<evidence type="ECO:0000313" key="5">
    <source>
        <dbReference type="EMBL" id="CAD0315294.1"/>
    </source>
</evidence>
<evidence type="ECO:0000256" key="2">
    <source>
        <dbReference type="ARBA" id="ARBA00023125"/>
    </source>
</evidence>
<dbReference type="PANTHER" id="PTHR43130">
    <property type="entry name" value="ARAC-FAMILY TRANSCRIPTIONAL REGULATOR"/>
    <property type="match status" value="1"/>
</dbReference>
<dbReference type="InterPro" id="IPR018060">
    <property type="entry name" value="HTH_AraC"/>
</dbReference>
<dbReference type="PROSITE" id="PS00041">
    <property type="entry name" value="HTH_ARAC_FAMILY_1"/>
    <property type="match status" value="1"/>
</dbReference>
<dbReference type="SMART" id="SM00342">
    <property type="entry name" value="HTH_ARAC"/>
    <property type="match status" value="1"/>
</dbReference>
<dbReference type="GO" id="GO:0043565">
    <property type="term" value="F:sequence-specific DNA binding"/>
    <property type="evidence" value="ECO:0007669"/>
    <property type="project" value="InterPro"/>
</dbReference>
<dbReference type="AlphaFoldDB" id="A0A6V7CES8"/>
<dbReference type="InterPro" id="IPR018062">
    <property type="entry name" value="HTH_AraC-typ_CS"/>
</dbReference>
<dbReference type="PROSITE" id="PS01124">
    <property type="entry name" value="HTH_ARAC_FAMILY_2"/>
    <property type="match status" value="1"/>
</dbReference>
<evidence type="ECO:0000256" key="1">
    <source>
        <dbReference type="ARBA" id="ARBA00023015"/>
    </source>
</evidence>
<protein>
    <submittedName>
        <fullName evidence="6">GlxA family transcriptional regulator</fullName>
    </submittedName>
    <submittedName>
        <fullName evidence="5">HTH-type transcriptional regulator CdhR</fullName>
    </submittedName>
</protein>
<dbReference type="Gene3D" id="3.40.50.880">
    <property type="match status" value="1"/>
</dbReference>
<organism evidence="5 7">
    <name type="scientific">Xanthomonas hortorum pv. vitians</name>
    <dbReference type="NCBI Taxonomy" id="83224"/>
    <lineage>
        <taxon>Bacteria</taxon>
        <taxon>Pseudomonadati</taxon>
        <taxon>Pseudomonadota</taxon>
        <taxon>Gammaproteobacteria</taxon>
        <taxon>Lysobacterales</taxon>
        <taxon>Lysobacteraceae</taxon>
        <taxon>Xanthomonas</taxon>
    </lineage>
</organism>
<reference evidence="5 7" key="1">
    <citation type="submission" date="2020-07" db="EMBL/GenBank/DDBJ databases">
        <authorList>
            <person name="Pothier F. J."/>
        </authorList>
    </citation>
    <scope>NUCLEOTIDE SEQUENCE [LARGE SCALE GENOMIC DNA]</scope>
    <source>
        <strain evidence="5 7">CFBP 498</strain>
    </source>
</reference>
<dbReference type="Proteomes" id="UP001187425">
    <property type="component" value="Unassembled WGS sequence"/>
</dbReference>
<name>A0A6V7CES8_9XANT</name>
<sequence length="337" mass="35744">MSDSSPSRHVVLLAHEDMNVLDLTGPVQALHTANQCAPLAGGSSRYQITVASESGGLVTTSSGLQVMSVAIASLDDVAIDTLMAPGGCRGAVYAVSPGLVEWVAARGASVRRLCSICTGAFLLAAAGHLDGRRAATHWGWADRLSSLHPGVRVDADKIFVRDGYVWSSAGVTAGIDLTLALIEDDHGHRLAINVARQLVVFVKRSGGQSQFSAPLSAQTSAGGDFAELHGWMAANLHEDLRVETLAGRMKMSPRTFARVYRSTCGVTPAKAVETLRVEAARRLLESGNAPIKRIAALTGLSDEQTLRRTFLRVLGVAPGDYRDRFQGTTADERFAIA</sequence>
<evidence type="ECO:0000313" key="8">
    <source>
        <dbReference type="Proteomes" id="UP001187425"/>
    </source>
</evidence>
<dbReference type="EMBL" id="JAWMQI010000098">
    <property type="protein sequence ID" value="MDV7250563.1"/>
    <property type="molecule type" value="Genomic_DNA"/>
</dbReference>
<evidence type="ECO:0000256" key="3">
    <source>
        <dbReference type="ARBA" id="ARBA00023163"/>
    </source>
</evidence>
<dbReference type="SUPFAM" id="SSF46689">
    <property type="entry name" value="Homeodomain-like"/>
    <property type="match status" value="2"/>
</dbReference>
<dbReference type="SUPFAM" id="SSF52317">
    <property type="entry name" value="Class I glutamine amidotransferase-like"/>
    <property type="match status" value="1"/>
</dbReference>
<dbReference type="GO" id="GO:0003700">
    <property type="term" value="F:DNA-binding transcription factor activity"/>
    <property type="evidence" value="ECO:0007669"/>
    <property type="project" value="InterPro"/>
</dbReference>
<feature type="domain" description="HTH araC/xylS-type" evidence="4">
    <location>
        <begin position="226"/>
        <end position="324"/>
    </location>
</feature>
<evidence type="ECO:0000259" key="4">
    <source>
        <dbReference type="PROSITE" id="PS01124"/>
    </source>
</evidence>
<dbReference type="EMBL" id="LR828257">
    <property type="protein sequence ID" value="CAD0315285.1"/>
    <property type="molecule type" value="Genomic_DNA"/>
</dbReference>
<dbReference type="InterPro" id="IPR009057">
    <property type="entry name" value="Homeodomain-like_sf"/>
</dbReference>
<evidence type="ECO:0000313" key="6">
    <source>
        <dbReference type="EMBL" id="MDV7250563.1"/>
    </source>
</evidence>
<dbReference type="CDD" id="cd03137">
    <property type="entry name" value="GATase1_AraC_1"/>
    <property type="match status" value="1"/>
</dbReference>
<gene>
    <name evidence="5" type="primary">cdhR_2</name>
    <name evidence="5" type="ORF">CFBP498_12820</name>
    <name evidence="6" type="ORF">R4K57_19590</name>
</gene>
<reference evidence="6 8" key="2">
    <citation type="submission" date="2023-10" db="EMBL/GenBank/DDBJ databases">
        <title>A new tool for lettuce pathogen research.</title>
        <authorList>
            <person name="Horton K.N."/>
            <person name="Cseke L.J."/>
            <person name="Badiwe M."/>
            <person name="Tesfaye D."/>
            <person name="Klein A."/>
            <person name="Su J."/>
            <person name="Potnis N."/>
            <person name="Gassmann W."/>
        </authorList>
    </citation>
    <scope>NUCLEOTIDE SEQUENCE [LARGE SCALE GENOMIC DNA]</scope>
    <source>
        <strain evidence="6 8">JSKH1901</strain>
    </source>
</reference>
<dbReference type="Pfam" id="PF01965">
    <property type="entry name" value="DJ-1_PfpI"/>
    <property type="match status" value="1"/>
</dbReference>
<keyword evidence="2" id="KW-0238">DNA-binding</keyword>
<evidence type="ECO:0000313" key="7">
    <source>
        <dbReference type="Proteomes" id="UP000515406"/>
    </source>
</evidence>
<dbReference type="RefSeq" id="WP_180313716.1">
    <property type="nucleotide sequence ID" value="NZ_JAVTRY010000022.1"/>
</dbReference>
<keyword evidence="3" id="KW-0804">Transcription</keyword>
<accession>A0A6V7CES8</accession>
<dbReference type="InterPro" id="IPR029062">
    <property type="entry name" value="Class_I_gatase-like"/>
</dbReference>
<dbReference type="Pfam" id="PF12833">
    <property type="entry name" value="HTH_18"/>
    <property type="match status" value="1"/>
</dbReference>
<keyword evidence="7" id="KW-1185">Reference proteome</keyword>
<dbReference type="PANTHER" id="PTHR43130:SF3">
    <property type="entry name" value="HTH-TYPE TRANSCRIPTIONAL REGULATOR RV1931C"/>
    <property type="match status" value="1"/>
</dbReference>
<dbReference type="EMBL" id="LR828257">
    <property type="protein sequence ID" value="CAD0315294.1"/>
    <property type="molecule type" value="Genomic_DNA"/>
</dbReference>